<dbReference type="AlphaFoldDB" id="A0A8T0GEF1"/>
<name>A0A8T0GEF1_CERPU</name>
<feature type="compositionally biased region" description="Low complexity" evidence="1">
    <location>
        <begin position="1"/>
        <end position="21"/>
    </location>
</feature>
<sequence>MKLTASRGSKSGSKSTYTSLSCPAYHNPSTSAGKFLGSESTRIHEDGATICRRKGGRNNMKNPQSITTAVRSNVHITFGAKDEFRKRLPFASLDQAQASSCIV</sequence>
<reference evidence="2 3" key="1">
    <citation type="submission" date="2020-06" db="EMBL/GenBank/DDBJ databases">
        <title>WGS assembly of Ceratodon purpureus strain R40.</title>
        <authorList>
            <person name="Carey S.B."/>
            <person name="Jenkins J."/>
            <person name="Shu S."/>
            <person name="Lovell J.T."/>
            <person name="Sreedasyam A."/>
            <person name="Maumus F."/>
            <person name="Tiley G.P."/>
            <person name="Fernandez-Pozo N."/>
            <person name="Barry K."/>
            <person name="Chen C."/>
            <person name="Wang M."/>
            <person name="Lipzen A."/>
            <person name="Daum C."/>
            <person name="Saski C.A."/>
            <person name="Payton A.C."/>
            <person name="Mcbreen J.C."/>
            <person name="Conrad R.E."/>
            <person name="Kollar L.M."/>
            <person name="Olsson S."/>
            <person name="Huttunen S."/>
            <person name="Landis J.B."/>
            <person name="Wickett N.J."/>
            <person name="Johnson M.G."/>
            <person name="Rensing S.A."/>
            <person name="Grimwood J."/>
            <person name="Schmutz J."/>
            <person name="Mcdaniel S.F."/>
        </authorList>
    </citation>
    <scope>NUCLEOTIDE SEQUENCE [LARGE SCALE GENOMIC DNA]</scope>
    <source>
        <strain evidence="2 3">R40</strain>
    </source>
</reference>
<evidence type="ECO:0000256" key="1">
    <source>
        <dbReference type="SAM" id="MobiDB-lite"/>
    </source>
</evidence>
<gene>
    <name evidence="2" type="ORF">KC19_11G058300</name>
</gene>
<protein>
    <submittedName>
        <fullName evidence="2">Uncharacterized protein</fullName>
    </submittedName>
</protein>
<evidence type="ECO:0000313" key="2">
    <source>
        <dbReference type="EMBL" id="KAG0556499.1"/>
    </source>
</evidence>
<organism evidence="2 3">
    <name type="scientific">Ceratodon purpureus</name>
    <name type="common">Fire moss</name>
    <name type="synonym">Dicranum purpureum</name>
    <dbReference type="NCBI Taxonomy" id="3225"/>
    <lineage>
        <taxon>Eukaryota</taxon>
        <taxon>Viridiplantae</taxon>
        <taxon>Streptophyta</taxon>
        <taxon>Embryophyta</taxon>
        <taxon>Bryophyta</taxon>
        <taxon>Bryophytina</taxon>
        <taxon>Bryopsida</taxon>
        <taxon>Dicranidae</taxon>
        <taxon>Pseudoditrichales</taxon>
        <taxon>Ditrichaceae</taxon>
        <taxon>Ceratodon</taxon>
    </lineage>
</organism>
<dbReference type="EMBL" id="CM026432">
    <property type="protein sequence ID" value="KAG0556499.1"/>
    <property type="molecule type" value="Genomic_DNA"/>
</dbReference>
<evidence type="ECO:0000313" key="3">
    <source>
        <dbReference type="Proteomes" id="UP000822688"/>
    </source>
</evidence>
<keyword evidence="3" id="KW-1185">Reference proteome</keyword>
<accession>A0A8T0GEF1</accession>
<feature type="region of interest" description="Disordered" evidence="1">
    <location>
        <begin position="1"/>
        <end position="39"/>
    </location>
</feature>
<comment type="caution">
    <text evidence="2">The sequence shown here is derived from an EMBL/GenBank/DDBJ whole genome shotgun (WGS) entry which is preliminary data.</text>
</comment>
<dbReference type="Proteomes" id="UP000822688">
    <property type="component" value="Chromosome 11"/>
</dbReference>
<proteinExistence type="predicted"/>